<protein>
    <submittedName>
        <fullName evidence="1">Uncharacterized protein</fullName>
    </submittedName>
</protein>
<proteinExistence type="predicted"/>
<organism evidence="1 2">
    <name type="scientific">Stylosanthes scabra</name>
    <dbReference type="NCBI Taxonomy" id="79078"/>
    <lineage>
        <taxon>Eukaryota</taxon>
        <taxon>Viridiplantae</taxon>
        <taxon>Streptophyta</taxon>
        <taxon>Embryophyta</taxon>
        <taxon>Tracheophyta</taxon>
        <taxon>Spermatophyta</taxon>
        <taxon>Magnoliopsida</taxon>
        <taxon>eudicotyledons</taxon>
        <taxon>Gunneridae</taxon>
        <taxon>Pentapetalae</taxon>
        <taxon>rosids</taxon>
        <taxon>fabids</taxon>
        <taxon>Fabales</taxon>
        <taxon>Fabaceae</taxon>
        <taxon>Papilionoideae</taxon>
        <taxon>50 kb inversion clade</taxon>
        <taxon>dalbergioids sensu lato</taxon>
        <taxon>Dalbergieae</taxon>
        <taxon>Pterocarpus clade</taxon>
        <taxon>Stylosanthes</taxon>
    </lineage>
</organism>
<dbReference type="Proteomes" id="UP001341840">
    <property type="component" value="Unassembled WGS sequence"/>
</dbReference>
<sequence>MAKEGARNEEITKKSLEAKFRCLCVRTKVDVRRHCEDLGGTSKLEPDPMRTHQNTLCEDLNDANLMGYSSSPNTKILRYFAKRPESSTRYFNWLHSVTHFQLNLAWFSQYWSGAICNETPFFPDRSRDYRQDPIENLKLI</sequence>
<name>A0ABU6UPT3_9FABA</name>
<dbReference type="EMBL" id="JASCZI010121847">
    <property type="protein sequence ID" value="MED6163129.1"/>
    <property type="molecule type" value="Genomic_DNA"/>
</dbReference>
<evidence type="ECO:0000313" key="1">
    <source>
        <dbReference type="EMBL" id="MED6163129.1"/>
    </source>
</evidence>
<gene>
    <name evidence="1" type="ORF">PIB30_076866</name>
</gene>
<keyword evidence="2" id="KW-1185">Reference proteome</keyword>
<evidence type="ECO:0000313" key="2">
    <source>
        <dbReference type="Proteomes" id="UP001341840"/>
    </source>
</evidence>
<accession>A0ABU6UPT3</accession>
<reference evidence="1 2" key="1">
    <citation type="journal article" date="2023" name="Plants (Basel)">
        <title>Bridging the Gap: Combining Genomics and Transcriptomics Approaches to Understand Stylosanthes scabra, an Orphan Legume from the Brazilian Caatinga.</title>
        <authorList>
            <person name="Ferreira-Neto J.R.C."/>
            <person name="da Silva M.D."/>
            <person name="Binneck E."/>
            <person name="de Melo N.F."/>
            <person name="da Silva R.H."/>
            <person name="de Melo A.L.T.M."/>
            <person name="Pandolfi V."/>
            <person name="Bustamante F.O."/>
            <person name="Brasileiro-Vidal A.C."/>
            <person name="Benko-Iseppon A.M."/>
        </authorList>
    </citation>
    <scope>NUCLEOTIDE SEQUENCE [LARGE SCALE GENOMIC DNA]</scope>
    <source>
        <tissue evidence="1">Leaves</tissue>
    </source>
</reference>
<comment type="caution">
    <text evidence="1">The sequence shown here is derived from an EMBL/GenBank/DDBJ whole genome shotgun (WGS) entry which is preliminary data.</text>
</comment>